<protein>
    <submittedName>
        <fullName evidence="2">Uncharacterized protein</fullName>
    </submittedName>
</protein>
<dbReference type="Proteomes" id="UP000252139">
    <property type="component" value="Unassembled WGS sequence"/>
</dbReference>
<reference evidence="2 3" key="1">
    <citation type="journal article" date="2018" name="G3 (Bethesda)">
        <title>Phylogenetic and Phylogenomic Definition of Rhizopus Species.</title>
        <authorList>
            <person name="Gryganskyi A.P."/>
            <person name="Golan J."/>
            <person name="Dolatabadi S."/>
            <person name="Mondo S."/>
            <person name="Robb S."/>
            <person name="Idnurm A."/>
            <person name="Muszewska A."/>
            <person name="Steczkiewicz K."/>
            <person name="Masonjones S."/>
            <person name="Liao H.L."/>
            <person name="Gajdeczka M.T."/>
            <person name="Anike F."/>
            <person name="Vuek A."/>
            <person name="Anishchenko I.M."/>
            <person name="Voigt K."/>
            <person name="de Hoog G.S."/>
            <person name="Smith M.E."/>
            <person name="Heitman J."/>
            <person name="Vilgalys R."/>
            <person name="Stajich J.E."/>
        </authorList>
    </citation>
    <scope>NUCLEOTIDE SEQUENCE [LARGE SCALE GENOMIC DNA]</scope>
    <source>
        <strain evidence="2 3">CBS 357.93</strain>
    </source>
</reference>
<feature type="region of interest" description="Disordered" evidence="1">
    <location>
        <begin position="17"/>
        <end position="59"/>
    </location>
</feature>
<organism evidence="2 3">
    <name type="scientific">Rhizopus azygosporus</name>
    <name type="common">Rhizopus microsporus var. azygosporus</name>
    <dbReference type="NCBI Taxonomy" id="86630"/>
    <lineage>
        <taxon>Eukaryota</taxon>
        <taxon>Fungi</taxon>
        <taxon>Fungi incertae sedis</taxon>
        <taxon>Mucoromycota</taxon>
        <taxon>Mucoromycotina</taxon>
        <taxon>Mucoromycetes</taxon>
        <taxon>Mucorales</taxon>
        <taxon>Mucorineae</taxon>
        <taxon>Rhizopodaceae</taxon>
        <taxon>Rhizopus</taxon>
    </lineage>
</organism>
<proteinExistence type="predicted"/>
<evidence type="ECO:0000313" key="2">
    <source>
        <dbReference type="EMBL" id="RCH87489.1"/>
    </source>
</evidence>
<comment type="caution">
    <text evidence="2">The sequence shown here is derived from an EMBL/GenBank/DDBJ whole genome shotgun (WGS) entry which is preliminary data.</text>
</comment>
<dbReference type="EMBL" id="PJQL01001646">
    <property type="protein sequence ID" value="RCH87489.1"/>
    <property type="molecule type" value="Genomic_DNA"/>
</dbReference>
<dbReference type="AlphaFoldDB" id="A0A367JCA1"/>
<evidence type="ECO:0000256" key="1">
    <source>
        <dbReference type="SAM" id="MobiDB-lite"/>
    </source>
</evidence>
<gene>
    <name evidence="2" type="ORF">CU097_008377</name>
</gene>
<evidence type="ECO:0000313" key="3">
    <source>
        <dbReference type="Proteomes" id="UP000252139"/>
    </source>
</evidence>
<name>A0A367JCA1_RHIAZ</name>
<keyword evidence="3" id="KW-1185">Reference proteome</keyword>
<accession>A0A367JCA1</accession>
<feature type="compositionally biased region" description="Polar residues" evidence="1">
    <location>
        <begin position="47"/>
        <end position="58"/>
    </location>
</feature>
<sequence>MKLEDQLRESCQIECGPVGESSIQMDAHLPTEERNATSDVASPMLTGETSASAASNDTSENKLKKIARYIKSLLMRQDSIHETIDS</sequence>